<reference evidence="2" key="1">
    <citation type="submission" date="2023-10" db="EMBL/GenBank/DDBJ databases">
        <authorList>
            <person name="Noh H."/>
        </authorList>
    </citation>
    <scope>NUCLEOTIDE SEQUENCE</scope>
    <source>
        <strain evidence="2">DUCC4014</strain>
    </source>
</reference>
<dbReference type="EMBL" id="CP086720">
    <property type="protein sequence ID" value="WOO86051.1"/>
    <property type="molecule type" value="Genomic_DNA"/>
</dbReference>
<sequence>MRITTLFGALAIAAPVLGVPVPANAAQAQRGTRLDHFLECSATWDLGKIKACAAECIQWATEVEAAPPANDDGWASLLLSWWGAWRRADSDSRARETLSVCQRLQSQVRRPQLDDMAYLD</sequence>
<feature type="chain" id="PRO_5042001944" description="Secreted protein" evidence="1">
    <location>
        <begin position="19"/>
        <end position="120"/>
    </location>
</feature>
<gene>
    <name evidence="2" type="ORF">LOC62_07G009540</name>
</gene>
<dbReference type="AlphaFoldDB" id="A0AAF1BLL4"/>
<keyword evidence="3" id="KW-1185">Reference proteome</keyword>
<proteinExistence type="predicted"/>
<organism evidence="2 3">
    <name type="scientific">Vanrija pseudolonga</name>
    <dbReference type="NCBI Taxonomy" id="143232"/>
    <lineage>
        <taxon>Eukaryota</taxon>
        <taxon>Fungi</taxon>
        <taxon>Dikarya</taxon>
        <taxon>Basidiomycota</taxon>
        <taxon>Agaricomycotina</taxon>
        <taxon>Tremellomycetes</taxon>
        <taxon>Trichosporonales</taxon>
        <taxon>Trichosporonaceae</taxon>
        <taxon>Vanrija</taxon>
    </lineage>
</organism>
<evidence type="ECO:0000313" key="2">
    <source>
        <dbReference type="EMBL" id="WOO86051.1"/>
    </source>
</evidence>
<dbReference type="RefSeq" id="XP_062632077.1">
    <property type="nucleotide sequence ID" value="XM_062776093.1"/>
</dbReference>
<evidence type="ECO:0000256" key="1">
    <source>
        <dbReference type="SAM" id="SignalP"/>
    </source>
</evidence>
<evidence type="ECO:0000313" key="3">
    <source>
        <dbReference type="Proteomes" id="UP000827549"/>
    </source>
</evidence>
<keyword evidence="1" id="KW-0732">Signal</keyword>
<accession>A0AAF1BLL4</accession>
<dbReference type="Proteomes" id="UP000827549">
    <property type="component" value="Chromosome 7"/>
</dbReference>
<evidence type="ECO:0008006" key="4">
    <source>
        <dbReference type="Google" id="ProtNLM"/>
    </source>
</evidence>
<protein>
    <recommendedName>
        <fullName evidence="4">Secreted protein</fullName>
    </recommendedName>
</protein>
<dbReference type="GeneID" id="87812701"/>
<name>A0AAF1BLL4_9TREE</name>
<feature type="signal peptide" evidence="1">
    <location>
        <begin position="1"/>
        <end position="18"/>
    </location>
</feature>